<dbReference type="AlphaFoldDB" id="A0A7S1IR30"/>
<gene>
    <name evidence="2" type="ORF">EGYM00392_LOCUS30669</name>
</gene>
<feature type="compositionally biased region" description="Basic and acidic residues" evidence="1">
    <location>
        <begin position="79"/>
        <end position="88"/>
    </location>
</feature>
<evidence type="ECO:0000313" key="2">
    <source>
        <dbReference type="EMBL" id="CAD9019555.1"/>
    </source>
</evidence>
<sequence>MVERFFLIFGLGLRDHELGCQKEGGRGHGSSQPCVMSFLGHFGLQVRTCVYLWGLFGPKLADPGRELQPASSLRCRGGKNREKGKGESGKSGVVGHWINQTQ</sequence>
<feature type="region of interest" description="Disordered" evidence="1">
    <location>
        <begin position="65"/>
        <end position="102"/>
    </location>
</feature>
<evidence type="ECO:0000256" key="1">
    <source>
        <dbReference type="SAM" id="MobiDB-lite"/>
    </source>
</evidence>
<reference evidence="2" key="1">
    <citation type="submission" date="2021-01" db="EMBL/GenBank/DDBJ databases">
        <authorList>
            <person name="Corre E."/>
            <person name="Pelletier E."/>
            <person name="Niang G."/>
            <person name="Scheremetjew M."/>
            <person name="Finn R."/>
            <person name="Kale V."/>
            <person name="Holt S."/>
            <person name="Cochrane G."/>
            <person name="Meng A."/>
            <person name="Brown T."/>
            <person name="Cohen L."/>
        </authorList>
    </citation>
    <scope>NUCLEOTIDE SEQUENCE</scope>
    <source>
        <strain evidence="2">NIES-381</strain>
    </source>
</reference>
<protein>
    <submittedName>
        <fullName evidence="2">Uncharacterized protein</fullName>
    </submittedName>
</protein>
<name>A0A7S1IR30_9EUGL</name>
<dbReference type="EMBL" id="HBGA01082283">
    <property type="protein sequence ID" value="CAD9019555.1"/>
    <property type="molecule type" value="Transcribed_RNA"/>
</dbReference>
<organism evidence="2">
    <name type="scientific">Eutreptiella gymnastica</name>
    <dbReference type="NCBI Taxonomy" id="73025"/>
    <lineage>
        <taxon>Eukaryota</taxon>
        <taxon>Discoba</taxon>
        <taxon>Euglenozoa</taxon>
        <taxon>Euglenida</taxon>
        <taxon>Spirocuta</taxon>
        <taxon>Euglenophyceae</taxon>
        <taxon>Eutreptiales</taxon>
        <taxon>Eutreptiaceae</taxon>
        <taxon>Eutreptiella</taxon>
    </lineage>
</organism>
<proteinExistence type="predicted"/>
<accession>A0A7S1IR30</accession>